<name>A0A1H6QCS5_9FIRM</name>
<evidence type="ECO:0000256" key="1">
    <source>
        <dbReference type="ARBA" id="ARBA00008061"/>
    </source>
</evidence>
<keyword evidence="6" id="KW-1185">Reference proteome</keyword>
<dbReference type="PANTHER" id="PTHR10357">
    <property type="entry name" value="ALPHA-AMYLASE FAMILY MEMBER"/>
    <property type="match status" value="1"/>
</dbReference>
<comment type="similarity">
    <text evidence="1">Belongs to the glycosyl hydrolase 13 family.</text>
</comment>
<dbReference type="SUPFAM" id="SSF51011">
    <property type="entry name" value="Glycosyl hydrolase domain"/>
    <property type="match status" value="1"/>
</dbReference>
<dbReference type="Proteomes" id="UP000183028">
    <property type="component" value="Unassembled WGS sequence"/>
</dbReference>
<dbReference type="PANTHER" id="PTHR10357:SF179">
    <property type="entry name" value="NEUTRAL AND BASIC AMINO ACID TRANSPORT PROTEIN RBAT"/>
    <property type="match status" value="1"/>
</dbReference>
<dbReference type="RefSeq" id="WP_083381555.1">
    <property type="nucleotide sequence ID" value="NZ_FNYK01000002.1"/>
</dbReference>
<sequence length="614" mass="71979">MVTLDSSIADIYASPVGHDVLTMACHHAQIPTWILQTPLMKVLKIKSLSRFTKDLDENFYQTLIQLINAEQDTPPSIDGEIKHTWWKEAVFYQIYPRTFMDSNDDGIGDLQGIIDRLDYLKDLGVDALWLSPIYDSPLDDNGYDIRDYYKIHHDLGTMDDFKRLLQEVHKRDMKLIMDLVVNHTSDEHRWFQEALKDPNSPYRNYYFLYPQDNNIPPNNWESFFSGGAWNKYEEEKLWGLHLFSKKQMDLNWDNPDLRKDIIQMINDYLDLGVDGFRMDVINLISKTAGLPDGNVKLGKMMGYCGIEHYFYGPHLHEYLHEIHEKAFKPHNAFSVGEVPGLSMALSQMVTNDEREELDMAFSFDLLESPGHTRYEDYRYDLNAYRDQIHEWMTHYGNHCWMALFYNNHDNPRMVSKVDHTHQYDKQIETLLAIMQMTLKGTPFIFQGDEMGLTNYNFTSINQIHDIEGVNLYHELIKTMSEEEAFKIIKAGTRDHTRMMLPWNKASKETMGSLYQDAHVSMIKIYKVLIHLRKTHQALIYGDYHCLSSKHNTYIYERATENETCIIECNLSNTVLKAHNYPDMHRVFPSRVENSRLLGPYEARIYIKDTSNASH</sequence>
<evidence type="ECO:0000313" key="5">
    <source>
        <dbReference type="EMBL" id="SEI38654.1"/>
    </source>
</evidence>
<gene>
    <name evidence="5" type="ORF">SAMN04487834_10022</name>
</gene>
<proteinExistence type="inferred from homology"/>
<dbReference type="OrthoDB" id="9805159at2"/>
<accession>A0A1H6QCS5</accession>
<dbReference type="Gene3D" id="3.20.20.80">
    <property type="entry name" value="Glycosidases"/>
    <property type="match status" value="1"/>
</dbReference>
<dbReference type="Pfam" id="PF00128">
    <property type="entry name" value="Alpha-amylase"/>
    <property type="match status" value="1"/>
</dbReference>
<dbReference type="InterPro" id="IPR006047">
    <property type="entry name" value="GH13_cat_dom"/>
</dbReference>
<keyword evidence="3" id="KW-0326">Glycosidase</keyword>
<organism evidence="5 6">
    <name type="scientific">Sharpea azabuensis</name>
    <dbReference type="NCBI Taxonomy" id="322505"/>
    <lineage>
        <taxon>Bacteria</taxon>
        <taxon>Bacillati</taxon>
        <taxon>Bacillota</taxon>
        <taxon>Erysipelotrichia</taxon>
        <taxon>Erysipelotrichales</taxon>
        <taxon>Coprobacillaceae</taxon>
        <taxon>Sharpea</taxon>
    </lineage>
</organism>
<dbReference type="GO" id="GO:0004556">
    <property type="term" value="F:alpha-amylase activity"/>
    <property type="evidence" value="ECO:0007669"/>
    <property type="project" value="TreeGrafter"/>
</dbReference>
<dbReference type="SMART" id="SM00642">
    <property type="entry name" value="Aamy"/>
    <property type="match status" value="1"/>
</dbReference>
<dbReference type="STRING" id="322505.SAMN04487836_11451"/>
<dbReference type="eggNOG" id="COG0366">
    <property type="taxonomic scope" value="Bacteria"/>
</dbReference>
<dbReference type="EMBL" id="FNYK01000002">
    <property type="protein sequence ID" value="SEI38654.1"/>
    <property type="molecule type" value="Genomic_DNA"/>
</dbReference>
<keyword evidence="2" id="KW-0378">Hydrolase</keyword>
<dbReference type="GO" id="GO:0009313">
    <property type="term" value="P:oligosaccharide catabolic process"/>
    <property type="evidence" value="ECO:0007669"/>
    <property type="project" value="TreeGrafter"/>
</dbReference>
<dbReference type="AlphaFoldDB" id="A0A1H6QCS5"/>
<evidence type="ECO:0000259" key="4">
    <source>
        <dbReference type="SMART" id="SM00642"/>
    </source>
</evidence>
<dbReference type="FunFam" id="3.20.20.80:FF:000064">
    <property type="entry name" value="Oligo-1,6-glucosidase"/>
    <property type="match status" value="1"/>
</dbReference>
<evidence type="ECO:0000313" key="6">
    <source>
        <dbReference type="Proteomes" id="UP000183028"/>
    </source>
</evidence>
<evidence type="ECO:0000256" key="2">
    <source>
        <dbReference type="ARBA" id="ARBA00022801"/>
    </source>
</evidence>
<dbReference type="InterPro" id="IPR017853">
    <property type="entry name" value="GH"/>
</dbReference>
<feature type="domain" description="Glycosyl hydrolase family 13 catalytic" evidence="4">
    <location>
        <begin position="93"/>
        <end position="497"/>
    </location>
</feature>
<dbReference type="Gene3D" id="3.90.400.10">
    <property type="entry name" value="Oligo-1,6-glucosidase, Domain 2"/>
    <property type="match status" value="1"/>
</dbReference>
<dbReference type="CDD" id="cd11333">
    <property type="entry name" value="AmyAc_SI_OligoGlu_DGase"/>
    <property type="match status" value="1"/>
</dbReference>
<protein>
    <submittedName>
        <fullName evidence="5">Oligo-1,6-glucosidase</fullName>
    </submittedName>
</protein>
<dbReference type="SUPFAM" id="SSF51445">
    <property type="entry name" value="(Trans)glycosidases"/>
    <property type="match status" value="1"/>
</dbReference>
<evidence type="ECO:0000256" key="3">
    <source>
        <dbReference type="ARBA" id="ARBA00023295"/>
    </source>
</evidence>
<dbReference type="InterPro" id="IPR045857">
    <property type="entry name" value="O16G_dom_2"/>
</dbReference>
<reference evidence="6" key="1">
    <citation type="submission" date="2016-10" db="EMBL/GenBank/DDBJ databases">
        <authorList>
            <person name="Varghese N."/>
        </authorList>
    </citation>
    <scope>NUCLEOTIDE SEQUENCE [LARGE SCALE GENOMIC DNA]</scope>
    <source>
        <strain evidence="6">DSM 20406</strain>
    </source>
</reference>